<dbReference type="Gene3D" id="3.30.40.10">
    <property type="entry name" value="Zinc/RING finger domain, C3HC4 (zinc finger)"/>
    <property type="match status" value="1"/>
</dbReference>
<evidence type="ECO:0000259" key="10">
    <source>
        <dbReference type="PROSITE" id="PS50089"/>
    </source>
</evidence>
<keyword evidence="2" id="KW-0812">Transmembrane</keyword>
<accession>A0A812JZK6</accession>
<organism evidence="11 12">
    <name type="scientific">Symbiodinium pilosum</name>
    <name type="common">Dinoflagellate</name>
    <dbReference type="NCBI Taxonomy" id="2952"/>
    <lineage>
        <taxon>Eukaryota</taxon>
        <taxon>Sar</taxon>
        <taxon>Alveolata</taxon>
        <taxon>Dinophyceae</taxon>
        <taxon>Suessiales</taxon>
        <taxon>Symbiodiniaceae</taxon>
        <taxon>Symbiodinium</taxon>
    </lineage>
</organism>
<protein>
    <submittedName>
        <fullName evidence="11">RNF149 protein</fullName>
    </submittedName>
</protein>
<keyword evidence="4 8" id="KW-0863">Zinc-finger</keyword>
<evidence type="ECO:0000256" key="2">
    <source>
        <dbReference type="ARBA" id="ARBA00022692"/>
    </source>
</evidence>
<dbReference type="PANTHER" id="PTHR46539">
    <property type="entry name" value="E3 UBIQUITIN-PROTEIN LIGASE ATL42"/>
    <property type="match status" value="1"/>
</dbReference>
<dbReference type="Proteomes" id="UP000649617">
    <property type="component" value="Unassembled WGS sequence"/>
</dbReference>
<dbReference type="GO" id="GO:0008270">
    <property type="term" value="F:zinc ion binding"/>
    <property type="evidence" value="ECO:0007669"/>
    <property type="project" value="UniProtKB-KW"/>
</dbReference>
<keyword evidence="6" id="KW-1133">Transmembrane helix</keyword>
<comment type="subcellular location">
    <subcellularLocation>
        <location evidence="1">Membrane</location>
    </subcellularLocation>
</comment>
<evidence type="ECO:0000256" key="1">
    <source>
        <dbReference type="ARBA" id="ARBA00004370"/>
    </source>
</evidence>
<proteinExistence type="predicted"/>
<feature type="region of interest" description="Disordered" evidence="9">
    <location>
        <begin position="77"/>
        <end position="96"/>
    </location>
</feature>
<reference evidence="11" key="1">
    <citation type="submission" date="2021-02" db="EMBL/GenBank/DDBJ databases">
        <authorList>
            <person name="Dougan E. K."/>
            <person name="Rhodes N."/>
            <person name="Thang M."/>
            <person name="Chan C."/>
        </authorList>
    </citation>
    <scope>NUCLEOTIDE SEQUENCE</scope>
</reference>
<gene>
    <name evidence="11" type="primary">RNF149</name>
    <name evidence="11" type="ORF">SPIL2461_LOCUS2383</name>
</gene>
<evidence type="ECO:0000256" key="8">
    <source>
        <dbReference type="PROSITE-ProRule" id="PRU00175"/>
    </source>
</evidence>
<evidence type="ECO:0000256" key="5">
    <source>
        <dbReference type="ARBA" id="ARBA00022833"/>
    </source>
</evidence>
<dbReference type="GO" id="GO:0016020">
    <property type="term" value="C:membrane"/>
    <property type="evidence" value="ECO:0007669"/>
    <property type="project" value="UniProtKB-SubCell"/>
</dbReference>
<keyword evidence="7" id="KW-0472">Membrane</keyword>
<dbReference type="PANTHER" id="PTHR46539:SF9">
    <property type="entry name" value="RING-H2 FINGER PROTEIN ATL56"/>
    <property type="match status" value="1"/>
</dbReference>
<dbReference type="SUPFAM" id="SSF57850">
    <property type="entry name" value="RING/U-box"/>
    <property type="match status" value="1"/>
</dbReference>
<dbReference type="AlphaFoldDB" id="A0A812JZK6"/>
<keyword evidence="3" id="KW-0479">Metal-binding</keyword>
<evidence type="ECO:0000256" key="6">
    <source>
        <dbReference type="ARBA" id="ARBA00022989"/>
    </source>
</evidence>
<dbReference type="EMBL" id="CAJNIZ010002592">
    <property type="protein sequence ID" value="CAE7212410.1"/>
    <property type="molecule type" value="Genomic_DNA"/>
</dbReference>
<dbReference type="SMART" id="SM00184">
    <property type="entry name" value="RING"/>
    <property type="match status" value="1"/>
</dbReference>
<evidence type="ECO:0000313" key="11">
    <source>
        <dbReference type="EMBL" id="CAE7212410.1"/>
    </source>
</evidence>
<keyword evidence="12" id="KW-1185">Reference proteome</keyword>
<dbReference type="InterPro" id="IPR001841">
    <property type="entry name" value="Znf_RING"/>
</dbReference>
<evidence type="ECO:0000256" key="4">
    <source>
        <dbReference type="ARBA" id="ARBA00022771"/>
    </source>
</evidence>
<sequence>MCEGIVKKSELVLWNGQPSQVESCAICREAFQVGVDICRVLDCTHVFHAKCIDMWFVKASSCPLCKNDLKLCGRNSASQRSLGRSSHTSSNMSLGSASLRSGQILVGHSNSDPALLRALHPEGLGLLRRSSPPPTPDRHAGSAPSLAITS</sequence>
<keyword evidence="5" id="KW-0862">Zinc</keyword>
<evidence type="ECO:0000256" key="9">
    <source>
        <dbReference type="SAM" id="MobiDB-lite"/>
    </source>
</evidence>
<dbReference type="PROSITE" id="PS50089">
    <property type="entry name" value="ZF_RING_2"/>
    <property type="match status" value="1"/>
</dbReference>
<feature type="non-terminal residue" evidence="11">
    <location>
        <position position="1"/>
    </location>
</feature>
<dbReference type="OrthoDB" id="440544at2759"/>
<evidence type="ECO:0000256" key="7">
    <source>
        <dbReference type="ARBA" id="ARBA00023136"/>
    </source>
</evidence>
<feature type="region of interest" description="Disordered" evidence="9">
    <location>
        <begin position="126"/>
        <end position="150"/>
    </location>
</feature>
<dbReference type="InterPro" id="IPR013083">
    <property type="entry name" value="Znf_RING/FYVE/PHD"/>
</dbReference>
<feature type="domain" description="RING-type" evidence="10">
    <location>
        <begin position="24"/>
        <end position="66"/>
    </location>
</feature>
<evidence type="ECO:0000256" key="3">
    <source>
        <dbReference type="ARBA" id="ARBA00022723"/>
    </source>
</evidence>
<comment type="caution">
    <text evidence="11">The sequence shown here is derived from an EMBL/GenBank/DDBJ whole genome shotgun (WGS) entry which is preliminary data.</text>
</comment>
<name>A0A812JZK6_SYMPI</name>
<evidence type="ECO:0000313" key="12">
    <source>
        <dbReference type="Proteomes" id="UP000649617"/>
    </source>
</evidence>
<dbReference type="Pfam" id="PF13639">
    <property type="entry name" value="zf-RING_2"/>
    <property type="match status" value="1"/>
</dbReference>